<evidence type="ECO:0000313" key="2">
    <source>
        <dbReference type="EMBL" id="AKB54686.1"/>
    </source>
</evidence>
<dbReference type="AlphaFoldDB" id="A0A0E3LNF6"/>
<evidence type="ECO:0000313" key="3">
    <source>
        <dbReference type="Proteomes" id="UP000033033"/>
    </source>
</evidence>
<name>A0A0E3LNF6_METBA</name>
<accession>A0A0E3LNF6</accession>
<proteinExistence type="predicted"/>
<keyword evidence="1" id="KW-0175">Coiled coil</keyword>
<organism evidence="2 3">
    <name type="scientific">Methanosarcina barkeri MS</name>
    <dbReference type="NCBI Taxonomy" id="1434108"/>
    <lineage>
        <taxon>Archaea</taxon>
        <taxon>Methanobacteriati</taxon>
        <taxon>Methanobacteriota</taxon>
        <taxon>Stenosarchaea group</taxon>
        <taxon>Methanomicrobia</taxon>
        <taxon>Methanosarcinales</taxon>
        <taxon>Methanosarcinaceae</taxon>
        <taxon>Methanosarcina</taxon>
    </lineage>
</organism>
<dbReference type="EMBL" id="CP009528">
    <property type="protein sequence ID" value="AKB54686.1"/>
    <property type="molecule type" value="Genomic_DNA"/>
</dbReference>
<protein>
    <submittedName>
        <fullName evidence="2">Mobile element protein</fullName>
    </submittedName>
</protein>
<keyword evidence="3" id="KW-1185">Reference proteome</keyword>
<feature type="coiled-coil region" evidence="1">
    <location>
        <begin position="63"/>
        <end position="90"/>
    </location>
</feature>
<evidence type="ECO:0000256" key="1">
    <source>
        <dbReference type="SAM" id="Coils"/>
    </source>
</evidence>
<dbReference type="STRING" id="1434108.MSBRM_1688"/>
<dbReference type="KEGG" id="mby:MSBRM_1688"/>
<dbReference type="HOGENOM" id="CLU_181213_0_0_2"/>
<dbReference type="PATRIC" id="fig|1434108.4.peg.2133"/>
<gene>
    <name evidence="2" type="ORF">MSBRM_1688</name>
</gene>
<sequence>MLNLNNALTDIFGKNGRMILSGISLGKSVDHIIASLSPNVRKKAAQIRKILDREISQSAAFRLQICLKLITSLDDEIEALEKEIVTIQLRENNINSHLY</sequence>
<dbReference type="Proteomes" id="UP000033033">
    <property type="component" value="Chromosome"/>
</dbReference>
<reference evidence="2 3" key="1">
    <citation type="submission" date="2014-07" db="EMBL/GenBank/DDBJ databases">
        <title>Methanogenic archaea and the global carbon cycle.</title>
        <authorList>
            <person name="Henriksen J.R."/>
            <person name="Luke J."/>
            <person name="Reinhart S."/>
            <person name="Benedict M.N."/>
            <person name="Youngblut N.D."/>
            <person name="Metcalf M.E."/>
            <person name="Whitaker R.J."/>
            <person name="Metcalf W.W."/>
        </authorList>
    </citation>
    <scope>NUCLEOTIDE SEQUENCE [LARGE SCALE GENOMIC DNA]</scope>
    <source>
        <strain evidence="2 3">MS</strain>
    </source>
</reference>